<feature type="transmembrane region" description="Helical" evidence="1">
    <location>
        <begin position="131"/>
        <end position="155"/>
    </location>
</feature>
<feature type="transmembrane region" description="Helical" evidence="1">
    <location>
        <begin position="62"/>
        <end position="81"/>
    </location>
</feature>
<dbReference type="AlphaFoldDB" id="A0AAP5TAA1"/>
<feature type="transmembrane region" description="Helical" evidence="1">
    <location>
        <begin position="167"/>
        <end position="192"/>
    </location>
</feature>
<feature type="transmembrane region" description="Helical" evidence="1">
    <location>
        <begin position="245"/>
        <end position="266"/>
    </location>
</feature>
<protein>
    <submittedName>
        <fullName evidence="2">Uncharacterized protein</fullName>
    </submittedName>
</protein>
<evidence type="ECO:0000256" key="1">
    <source>
        <dbReference type="SAM" id="Phobius"/>
    </source>
</evidence>
<feature type="transmembrane region" description="Helical" evidence="1">
    <location>
        <begin position="334"/>
        <end position="358"/>
    </location>
</feature>
<organism evidence="2 3">
    <name type="scientific">Pediococcus parvulus</name>
    <dbReference type="NCBI Taxonomy" id="54062"/>
    <lineage>
        <taxon>Bacteria</taxon>
        <taxon>Bacillati</taxon>
        <taxon>Bacillota</taxon>
        <taxon>Bacilli</taxon>
        <taxon>Lactobacillales</taxon>
        <taxon>Lactobacillaceae</taxon>
        <taxon>Pediococcus</taxon>
    </lineage>
</organism>
<sequence length="422" mass="48625">MKQTKEIKKSGIISMIFGLLIIGFFFQNSIQIFFTPFNYFDEIVSLLFLGIYLIQILKEEKILSIDLIFFAISTFCIFWGLYGNHISHAQSNFVFVIADIVSTFRFIYIYMGLKTLFNLTLNKKLMYTQIFYWLGLVLKLYVSIVFAFAILNLFININMSFDTRFGLRSFAFVFGTPGLVINQMTYALIFFTTYKKIISKKVNFYIGITLIIILLTLRARALLLVVGYFGMYFATVWTRSRHMKIKALIGGATLTLLGYSQFRYYFLLSDLTPRRRFVDGAIQLMRTYKPFGSGFATFGSSAAAQSYSEIYNVLGFTYLRGMGPMDQLFLNDNYFPMIFGQLGIIGAIFFLVLLYLFARDFLRNYFMNRNATSRVISGFIILDIFLSSVQSSYLAHYSVVALIFIGLFCLNALKNKNEIVGR</sequence>
<feature type="transmembrane region" description="Helical" evidence="1">
    <location>
        <begin position="12"/>
        <end position="33"/>
    </location>
</feature>
<feature type="transmembrane region" description="Helical" evidence="1">
    <location>
        <begin position="394"/>
        <end position="413"/>
    </location>
</feature>
<dbReference type="EMBL" id="WERX01000009">
    <property type="protein sequence ID" value="MDV7694005.1"/>
    <property type="molecule type" value="Genomic_DNA"/>
</dbReference>
<keyword evidence="1" id="KW-1133">Transmembrane helix</keyword>
<dbReference type="Proteomes" id="UP001275867">
    <property type="component" value="Unassembled WGS sequence"/>
</dbReference>
<proteinExistence type="predicted"/>
<accession>A0AAP5TAA1</accession>
<name>A0AAP5TAA1_9LACO</name>
<reference evidence="2" key="1">
    <citation type="submission" date="2019-10" db="EMBL/GenBank/DDBJ databases">
        <title>Malate fermentation in French cider.</title>
        <authorList>
            <person name="Cousin F.J."/>
            <person name="Medina Fernandez S."/>
            <person name="Misery B."/>
            <person name="Laplace J.-M."/>
            <person name="Cretenet M."/>
        </authorList>
    </citation>
    <scope>NUCLEOTIDE SEQUENCE</scope>
    <source>
        <strain evidence="2">UCMA15901</strain>
    </source>
</reference>
<evidence type="ECO:0000313" key="3">
    <source>
        <dbReference type="Proteomes" id="UP001275867"/>
    </source>
</evidence>
<feature type="transmembrane region" description="Helical" evidence="1">
    <location>
        <begin position="370"/>
        <end position="388"/>
    </location>
</feature>
<feature type="transmembrane region" description="Helical" evidence="1">
    <location>
        <begin position="204"/>
        <end position="233"/>
    </location>
</feature>
<keyword evidence="1" id="KW-0812">Transmembrane</keyword>
<evidence type="ECO:0000313" key="2">
    <source>
        <dbReference type="EMBL" id="MDV7694005.1"/>
    </source>
</evidence>
<feature type="transmembrane region" description="Helical" evidence="1">
    <location>
        <begin position="93"/>
        <end position="111"/>
    </location>
</feature>
<dbReference type="RefSeq" id="WP_317762912.1">
    <property type="nucleotide sequence ID" value="NZ_WERX01000009.1"/>
</dbReference>
<keyword evidence="1" id="KW-0472">Membrane</keyword>
<gene>
    <name evidence="2" type="ORF">GA842_03730</name>
</gene>
<comment type="caution">
    <text evidence="2">The sequence shown here is derived from an EMBL/GenBank/DDBJ whole genome shotgun (WGS) entry which is preliminary data.</text>
</comment>